<comment type="caution">
    <text evidence="1">The sequence shown here is derived from an EMBL/GenBank/DDBJ whole genome shotgun (WGS) entry which is preliminary data.</text>
</comment>
<sequence length="269" mass="30111">MGLQQSWKDRIFDSEVATSSSSSSSEVALFINPPPLFLLAEDITQRYQSVLDHMGFLDLLEDFLSRTSAVGFFCEEPVSLPFVQVHVDSLPSNIVHTVYQQDKGEKGERQKVGFVPIRDPNKADDTIHFWLIGQRGFWPVYVVFNTKPIYVLARSEAGGFARGSDYTRPTANHVVKLPVRSYDLPDFLIGIKRVPVLGWETGTFHGSPAKFTDSGADYLLQELNPELQVQHPVFTESHGKDADIEEGDGKGEYIEISILSDPPISPWKP</sequence>
<dbReference type="AlphaFoldDB" id="A0A9P5Q3J7"/>
<gene>
    <name evidence="1" type="ORF">BDP27DRAFT_1318405</name>
</gene>
<reference evidence="1" key="1">
    <citation type="submission" date="2020-11" db="EMBL/GenBank/DDBJ databases">
        <authorList>
            <consortium name="DOE Joint Genome Institute"/>
            <person name="Ahrendt S."/>
            <person name="Riley R."/>
            <person name="Andreopoulos W."/>
            <person name="Labutti K."/>
            <person name="Pangilinan J."/>
            <person name="Ruiz-Duenas F.J."/>
            <person name="Barrasa J.M."/>
            <person name="Sanchez-Garcia M."/>
            <person name="Camarero S."/>
            <person name="Miyauchi S."/>
            <person name="Serrano A."/>
            <person name="Linde D."/>
            <person name="Babiker R."/>
            <person name="Drula E."/>
            <person name="Ayuso-Fernandez I."/>
            <person name="Pacheco R."/>
            <person name="Padilla G."/>
            <person name="Ferreira P."/>
            <person name="Barriuso J."/>
            <person name="Kellner H."/>
            <person name="Castanera R."/>
            <person name="Alfaro M."/>
            <person name="Ramirez L."/>
            <person name="Pisabarro A.G."/>
            <person name="Kuo A."/>
            <person name="Tritt A."/>
            <person name="Lipzen A."/>
            <person name="He G."/>
            <person name="Yan M."/>
            <person name="Ng V."/>
            <person name="Cullen D."/>
            <person name="Martin F."/>
            <person name="Rosso M.-N."/>
            <person name="Henrissat B."/>
            <person name="Hibbett D."/>
            <person name="Martinez A.T."/>
            <person name="Grigoriev I.V."/>
        </authorList>
    </citation>
    <scope>NUCLEOTIDE SEQUENCE</scope>
    <source>
        <strain evidence="1">AH 40177</strain>
    </source>
</reference>
<dbReference type="EMBL" id="JADNRY010000017">
    <property type="protein sequence ID" value="KAF9073505.1"/>
    <property type="molecule type" value="Genomic_DNA"/>
</dbReference>
<keyword evidence="2" id="KW-1185">Reference proteome</keyword>
<dbReference type="Proteomes" id="UP000772434">
    <property type="component" value="Unassembled WGS sequence"/>
</dbReference>
<name>A0A9P5Q3J7_9AGAR</name>
<evidence type="ECO:0000313" key="1">
    <source>
        <dbReference type="EMBL" id="KAF9073505.1"/>
    </source>
</evidence>
<evidence type="ECO:0000313" key="2">
    <source>
        <dbReference type="Proteomes" id="UP000772434"/>
    </source>
</evidence>
<feature type="non-terminal residue" evidence="1">
    <location>
        <position position="1"/>
    </location>
</feature>
<organism evidence="1 2">
    <name type="scientific">Rhodocollybia butyracea</name>
    <dbReference type="NCBI Taxonomy" id="206335"/>
    <lineage>
        <taxon>Eukaryota</taxon>
        <taxon>Fungi</taxon>
        <taxon>Dikarya</taxon>
        <taxon>Basidiomycota</taxon>
        <taxon>Agaricomycotina</taxon>
        <taxon>Agaricomycetes</taxon>
        <taxon>Agaricomycetidae</taxon>
        <taxon>Agaricales</taxon>
        <taxon>Marasmiineae</taxon>
        <taxon>Omphalotaceae</taxon>
        <taxon>Rhodocollybia</taxon>
    </lineage>
</organism>
<protein>
    <submittedName>
        <fullName evidence="1">Uncharacterized protein</fullName>
    </submittedName>
</protein>
<proteinExistence type="predicted"/>
<accession>A0A9P5Q3J7</accession>